<gene>
    <name evidence="3" type="ORF">DICPUDRAFT_82844</name>
</gene>
<feature type="compositionally biased region" description="Low complexity" evidence="1">
    <location>
        <begin position="333"/>
        <end position="347"/>
    </location>
</feature>
<evidence type="ECO:0000313" key="3">
    <source>
        <dbReference type="EMBL" id="EGC31251.1"/>
    </source>
</evidence>
<dbReference type="GeneID" id="10505971"/>
<feature type="compositionally biased region" description="Basic and acidic residues" evidence="1">
    <location>
        <begin position="348"/>
        <end position="359"/>
    </location>
</feature>
<dbReference type="VEuPathDB" id="AmoebaDB:DICPUDRAFT_82844"/>
<protein>
    <recommendedName>
        <fullName evidence="5">EGF-like domain-containing protein</fullName>
    </recommendedName>
</protein>
<organism evidence="3 4">
    <name type="scientific">Dictyostelium purpureum</name>
    <name type="common">Slime mold</name>
    <dbReference type="NCBI Taxonomy" id="5786"/>
    <lineage>
        <taxon>Eukaryota</taxon>
        <taxon>Amoebozoa</taxon>
        <taxon>Evosea</taxon>
        <taxon>Eumycetozoa</taxon>
        <taxon>Dictyostelia</taxon>
        <taxon>Dictyosteliales</taxon>
        <taxon>Dictyosteliaceae</taxon>
        <taxon>Dictyostelium</taxon>
    </lineage>
</organism>
<reference evidence="4" key="1">
    <citation type="journal article" date="2011" name="Genome Biol.">
        <title>Comparative genomics of the social amoebae Dictyostelium discoideum and Dictyostelium purpureum.</title>
        <authorList>
            <consortium name="US DOE Joint Genome Institute (JGI-PGF)"/>
            <person name="Sucgang R."/>
            <person name="Kuo A."/>
            <person name="Tian X."/>
            <person name="Salerno W."/>
            <person name="Parikh A."/>
            <person name="Feasley C.L."/>
            <person name="Dalin E."/>
            <person name="Tu H."/>
            <person name="Huang E."/>
            <person name="Barry K."/>
            <person name="Lindquist E."/>
            <person name="Shapiro H."/>
            <person name="Bruce D."/>
            <person name="Schmutz J."/>
            <person name="Salamov A."/>
            <person name="Fey P."/>
            <person name="Gaudet P."/>
            <person name="Anjard C."/>
            <person name="Babu M.M."/>
            <person name="Basu S."/>
            <person name="Bushmanova Y."/>
            <person name="van der Wel H."/>
            <person name="Katoh-Kurasawa M."/>
            <person name="Dinh C."/>
            <person name="Coutinho P.M."/>
            <person name="Saito T."/>
            <person name="Elias M."/>
            <person name="Schaap P."/>
            <person name="Kay R.R."/>
            <person name="Henrissat B."/>
            <person name="Eichinger L."/>
            <person name="Rivero F."/>
            <person name="Putnam N.H."/>
            <person name="West C.M."/>
            <person name="Loomis W.F."/>
            <person name="Chisholm R.L."/>
            <person name="Shaulsky G."/>
            <person name="Strassmann J.E."/>
            <person name="Queller D.C."/>
            <person name="Kuspa A."/>
            <person name="Grigoriev I.V."/>
        </authorList>
    </citation>
    <scope>NUCLEOTIDE SEQUENCE [LARGE SCALE GENOMIC DNA]</scope>
    <source>
        <strain evidence="4">QSDP1</strain>
    </source>
</reference>
<keyword evidence="4" id="KW-1185">Reference proteome</keyword>
<dbReference type="Pfam" id="PF11912">
    <property type="entry name" value="CfaA_B_C"/>
    <property type="match status" value="1"/>
</dbReference>
<dbReference type="KEGG" id="dpp:DICPUDRAFT_82844"/>
<feature type="region of interest" description="Disordered" evidence="1">
    <location>
        <begin position="333"/>
        <end position="361"/>
    </location>
</feature>
<evidence type="ECO:0000256" key="2">
    <source>
        <dbReference type="SAM" id="SignalP"/>
    </source>
</evidence>
<dbReference type="InterPro" id="IPR021837">
    <property type="entry name" value="CfaA/B/C"/>
</dbReference>
<evidence type="ECO:0000313" key="4">
    <source>
        <dbReference type="Proteomes" id="UP000001064"/>
    </source>
</evidence>
<dbReference type="Proteomes" id="UP000001064">
    <property type="component" value="Unassembled WGS sequence"/>
</dbReference>
<dbReference type="InParanoid" id="F0ZXT1"/>
<evidence type="ECO:0008006" key="5">
    <source>
        <dbReference type="Google" id="ProtNLM"/>
    </source>
</evidence>
<accession>F0ZXT1</accession>
<dbReference type="PANTHER" id="PTHR33576">
    <property type="entry name" value="CARBOHYDRATE BINDING DOMAIN-CONTAINING PROTEIN-RELATED"/>
    <property type="match status" value="1"/>
</dbReference>
<keyword evidence="2" id="KW-0732">Signal</keyword>
<feature type="compositionally biased region" description="Low complexity" evidence="1">
    <location>
        <begin position="212"/>
        <end position="240"/>
    </location>
</feature>
<name>F0ZXT1_DICPU</name>
<dbReference type="EMBL" id="GL871266">
    <property type="protein sequence ID" value="EGC31251.1"/>
    <property type="molecule type" value="Genomic_DNA"/>
</dbReference>
<dbReference type="RefSeq" id="XP_003292229.1">
    <property type="nucleotide sequence ID" value="XM_003292181.1"/>
</dbReference>
<feature type="chain" id="PRO_5003265470" description="EGF-like domain-containing protein" evidence="2">
    <location>
        <begin position="18"/>
        <end position="393"/>
    </location>
</feature>
<feature type="region of interest" description="Disordered" evidence="1">
    <location>
        <begin position="212"/>
        <end position="241"/>
    </location>
</feature>
<sequence length="393" mass="42497">MKLIICVFILFISHCLGKQLSNQYVNLQVFSDSQCQNSSDYGVGYSITTDYCVSIDDYRSYVFTADKNKVSWNMYVNNFKDQCSIQVGLQETFEINSCIPSSEIFFDGTVVANKQRFYLKLTTSSTPYIPISSGSIVKTFMGNYTCDSDNILIVQYFISGTTFAKLSQGYLTYYCDINKKPYSVNCQRNGQCSQPESLSSNCNLISQFYNATSDSSPQSDSDSSTPYTTTYSSTSNSFPTGQSCESGSCNPSGVITSASCESGSCNPTGVYTSASCESGSCNPTGVITSASCESGSCNPTGVYTSASCESGSCNPTGVYTGASCESGSCSVTANPSSGTSSSTSRYTNDFESKGGRKDTNSPIIIHENTKQHLQKPQQPKYVRTEFHSSTYCI</sequence>
<proteinExistence type="predicted"/>
<dbReference type="PANTHER" id="PTHR33576:SF7">
    <property type="entry name" value="CARBOHYDRATE BINDING DOMAIN-CONTAINING PROTEIN"/>
    <property type="match status" value="1"/>
</dbReference>
<evidence type="ECO:0000256" key="1">
    <source>
        <dbReference type="SAM" id="MobiDB-lite"/>
    </source>
</evidence>
<dbReference type="AlphaFoldDB" id="F0ZXT1"/>
<feature type="signal peptide" evidence="2">
    <location>
        <begin position="1"/>
        <end position="17"/>
    </location>
</feature>